<gene>
    <name evidence="1" type="ORF">CSB93_6001</name>
</gene>
<sequence length="74" mass="8276">MIWVNDCSGLETTGQARFRCRWTALQVYGMELVEDGVVGSPAAGALAEECRCRFLWAILFKLFSYFLAPASTLH</sequence>
<reference evidence="1 2" key="1">
    <citation type="submission" date="2018-02" db="EMBL/GenBank/DDBJ databases">
        <title>FDA/CDC Antimicrobial Resistant Isolate Bank Genome Sequencing.</title>
        <authorList>
            <person name="Benahmed F.H."/>
            <person name="Lutgring J.D."/>
            <person name="Yoo B."/>
            <person name="Machado M."/>
            <person name="Brown A."/>
            <person name="McAllister G."/>
            <person name="Perry A."/>
            <person name="Halpin A.L."/>
            <person name="Vavikolanu K."/>
            <person name="Ott S."/>
            <person name="Zhao X."/>
            <person name="Tallon L.J."/>
            <person name="Sadzewicz L."/>
            <person name="Aluvathingal J."/>
            <person name="Nadendla S."/>
            <person name="Voskania-kordi A."/>
            <person name="Simonyan V."/>
            <person name="Patel J."/>
            <person name="Shawar R.M."/>
        </authorList>
    </citation>
    <scope>NUCLEOTIDE SEQUENCE [LARGE SCALE GENOMIC DNA]</scope>
    <source>
        <strain evidence="1 2">AR_0356</strain>
    </source>
</reference>
<name>A0A2R3J349_9PSED</name>
<dbReference type="Proteomes" id="UP000238390">
    <property type="component" value="Chromosome"/>
</dbReference>
<organism evidence="1 2">
    <name type="scientific">Pseudomonas paraeruginosa</name>
    <dbReference type="NCBI Taxonomy" id="2994495"/>
    <lineage>
        <taxon>Bacteria</taxon>
        <taxon>Pseudomonadati</taxon>
        <taxon>Pseudomonadota</taxon>
        <taxon>Gammaproteobacteria</taxon>
        <taxon>Pseudomonadales</taxon>
        <taxon>Pseudomonadaceae</taxon>
        <taxon>Pseudomonas</taxon>
    </lineage>
</organism>
<evidence type="ECO:0000313" key="2">
    <source>
        <dbReference type="Proteomes" id="UP000238390"/>
    </source>
</evidence>
<keyword evidence="2" id="KW-1185">Reference proteome</keyword>
<dbReference type="AlphaFoldDB" id="A0A2R3J349"/>
<proteinExistence type="predicted"/>
<accession>A0A2R3J349</accession>
<protein>
    <submittedName>
        <fullName evidence="1">Uncharacterized protein</fullName>
    </submittedName>
</protein>
<dbReference type="EMBL" id="CP027169">
    <property type="protein sequence ID" value="AVK08589.1"/>
    <property type="molecule type" value="Genomic_DNA"/>
</dbReference>
<evidence type="ECO:0000313" key="1">
    <source>
        <dbReference type="EMBL" id="AVK08589.1"/>
    </source>
</evidence>